<sequence>MDLSEGEAIAKQAQEFVLCNAVPILGPLSTTKVHKLLAHLLEAVRTHSNIMNGDTSHNEQRPMDEKGHYARTNKSTSGFSGRLARHAQSSRAVLKRNADARAALSAATDAPPESDGDSDGYDIEEEDRHVVYAQHVVEAGADAVVVIGGAVVAHRAVPAVMPVGALPAPLSTRTAATHLRQVTVVHLSTFPGLAGVGALLGVPPGARMRMLNHVHFVARVPGGFCERQLVRASPMHRGASWYDWLAYSRDRNDTGAPECFAQVRALVRQGDEDVVIVAELVSTGKTDGPLTSRGCTHLRWAWDGYGHPSVRSGTVRLLCVPVKRWNRVVHIVPDFADLLLRSGVGVTPPELGGPVQDLFAQRFMLNAFAPSRGVRLRETDRESVTSLHRHYGVVQMGDYVVVCAVEATALQGVTRAGRITATPLTP</sequence>
<accession>A0ACC3C6W4</accession>
<gene>
    <name evidence="1" type="ORF">I4F81_008564</name>
</gene>
<evidence type="ECO:0000313" key="2">
    <source>
        <dbReference type="Proteomes" id="UP000798662"/>
    </source>
</evidence>
<evidence type="ECO:0000313" key="1">
    <source>
        <dbReference type="EMBL" id="KAK1866044.1"/>
    </source>
</evidence>
<dbReference type="Proteomes" id="UP000798662">
    <property type="component" value="Chromosome 2"/>
</dbReference>
<keyword evidence="2" id="KW-1185">Reference proteome</keyword>
<protein>
    <submittedName>
        <fullName evidence="1">Uncharacterized protein</fullName>
    </submittedName>
</protein>
<proteinExistence type="predicted"/>
<dbReference type="EMBL" id="CM020619">
    <property type="protein sequence ID" value="KAK1866044.1"/>
    <property type="molecule type" value="Genomic_DNA"/>
</dbReference>
<comment type="caution">
    <text evidence="1">The sequence shown here is derived from an EMBL/GenBank/DDBJ whole genome shotgun (WGS) entry which is preliminary data.</text>
</comment>
<organism evidence="1 2">
    <name type="scientific">Pyropia yezoensis</name>
    <name type="common">Susabi-nori</name>
    <name type="synonym">Porphyra yezoensis</name>
    <dbReference type="NCBI Taxonomy" id="2788"/>
    <lineage>
        <taxon>Eukaryota</taxon>
        <taxon>Rhodophyta</taxon>
        <taxon>Bangiophyceae</taxon>
        <taxon>Bangiales</taxon>
        <taxon>Bangiaceae</taxon>
        <taxon>Pyropia</taxon>
    </lineage>
</organism>
<reference evidence="1" key="1">
    <citation type="submission" date="2019-11" db="EMBL/GenBank/DDBJ databases">
        <title>Nori genome reveals adaptations in red seaweeds to the harsh intertidal environment.</title>
        <authorList>
            <person name="Wang D."/>
            <person name="Mao Y."/>
        </authorList>
    </citation>
    <scope>NUCLEOTIDE SEQUENCE</scope>
    <source>
        <tissue evidence="1">Gametophyte</tissue>
    </source>
</reference>
<name>A0ACC3C6W4_PYRYE</name>